<keyword evidence="3 8" id="KW-0004">4Fe-4S</keyword>
<name>H8KYT4_FRAAD</name>
<dbReference type="RefSeq" id="WP_014403160.1">
    <property type="nucleotide sequence ID" value="NC_017033.1"/>
</dbReference>
<dbReference type="SUPFAM" id="SSF57652">
    <property type="entry name" value="HIPIP (high potential iron protein)"/>
    <property type="match status" value="1"/>
</dbReference>
<evidence type="ECO:0000259" key="9">
    <source>
        <dbReference type="PROSITE" id="PS51373"/>
    </source>
</evidence>
<dbReference type="InterPro" id="IPR000170">
    <property type="entry name" value="High_potential_FeS_prot"/>
</dbReference>
<gene>
    <name evidence="10" type="ordered locus">Fraau_1748</name>
</gene>
<keyword evidence="7 8" id="KW-0411">Iron-sulfur</keyword>
<comment type="function">
    <text evidence="1 8">Specific class of high-redox-potential 4Fe-4S ferredoxins. Functions in anaerobic electron transport in most purple and in some other photosynthetic bacteria and in at least one genus (Paracoccus) of halophilic, denitrifying bacteria.</text>
</comment>
<dbReference type="GO" id="GO:0051539">
    <property type="term" value="F:4 iron, 4 sulfur cluster binding"/>
    <property type="evidence" value="ECO:0007669"/>
    <property type="project" value="UniProtKB-KW"/>
</dbReference>
<evidence type="ECO:0000256" key="2">
    <source>
        <dbReference type="ARBA" id="ARBA00022448"/>
    </source>
</evidence>
<evidence type="ECO:0000256" key="7">
    <source>
        <dbReference type="ARBA" id="ARBA00023014"/>
    </source>
</evidence>
<dbReference type="InterPro" id="IPR036369">
    <property type="entry name" value="HIPIP_sf"/>
</dbReference>
<dbReference type="GO" id="GO:0009055">
    <property type="term" value="F:electron transfer activity"/>
    <property type="evidence" value="ECO:0007669"/>
    <property type="project" value="InterPro"/>
</dbReference>
<keyword evidence="11" id="KW-1185">Reference proteome</keyword>
<evidence type="ECO:0000256" key="6">
    <source>
        <dbReference type="ARBA" id="ARBA00023004"/>
    </source>
</evidence>
<dbReference type="eggNOG" id="ENOG50330XW">
    <property type="taxonomic scope" value="Bacteria"/>
</dbReference>
<comment type="similarity">
    <text evidence="8">Belongs to the high-potential iron-sulfur protein (HiPIP) family.</text>
</comment>
<feature type="domain" description="High potential iron-sulfur proteins family profile" evidence="9">
    <location>
        <begin position="36"/>
        <end position="109"/>
    </location>
</feature>
<evidence type="ECO:0000256" key="5">
    <source>
        <dbReference type="ARBA" id="ARBA00022982"/>
    </source>
</evidence>
<keyword evidence="5 8" id="KW-0249">Electron transport</keyword>
<reference evidence="10" key="1">
    <citation type="submission" date="2012-02" db="EMBL/GenBank/DDBJ databases">
        <title>The complete genome of Frateuria aurantia DSM 6220.</title>
        <authorList>
            <consortium name="US DOE Joint Genome Institute (JGI-PGF)"/>
            <person name="Lucas S."/>
            <person name="Copeland A."/>
            <person name="Lapidus A."/>
            <person name="Glavina del Rio T."/>
            <person name="Dalin E."/>
            <person name="Tice H."/>
            <person name="Bruce D."/>
            <person name="Goodwin L."/>
            <person name="Pitluck S."/>
            <person name="Peters L."/>
            <person name="Ovchinnikova G."/>
            <person name="Teshima H."/>
            <person name="Kyrpides N."/>
            <person name="Mavromatis K."/>
            <person name="Ivanova N."/>
            <person name="Brettin T."/>
            <person name="Detter J.C."/>
            <person name="Han C."/>
            <person name="Larimer F."/>
            <person name="Land M."/>
            <person name="Hauser L."/>
            <person name="Markowitz V."/>
            <person name="Cheng J.-F."/>
            <person name="Hugenholtz P."/>
            <person name="Woyke T."/>
            <person name="Wu D."/>
            <person name="Brambilla E."/>
            <person name="Klenk H.-P."/>
            <person name="Eisen J.A."/>
        </authorList>
    </citation>
    <scope>NUCLEOTIDE SEQUENCE</scope>
    <source>
        <strain evidence="10">DSM 6220</strain>
    </source>
</reference>
<dbReference type="Gene3D" id="4.10.490.10">
    <property type="entry name" value="High potential iron-sulphur protein"/>
    <property type="match status" value="1"/>
</dbReference>
<organism evidence="10 11">
    <name type="scientific">Frateuria aurantia (strain ATCC 33424 / DSM 6220 / KCTC 2777 / LMG 1558 / NBRC 3245 / NCIMB 13370)</name>
    <name type="common">Acetobacter aurantius</name>
    <dbReference type="NCBI Taxonomy" id="767434"/>
    <lineage>
        <taxon>Bacteria</taxon>
        <taxon>Pseudomonadati</taxon>
        <taxon>Pseudomonadota</taxon>
        <taxon>Gammaproteobacteria</taxon>
        <taxon>Lysobacterales</taxon>
        <taxon>Rhodanobacteraceae</taxon>
        <taxon>Frateuria</taxon>
    </lineage>
</organism>
<dbReference type="OrthoDB" id="5298540at2"/>
<evidence type="ECO:0000256" key="4">
    <source>
        <dbReference type="ARBA" id="ARBA00022723"/>
    </source>
</evidence>
<dbReference type="PROSITE" id="PS51373">
    <property type="entry name" value="HIPIP"/>
    <property type="match status" value="1"/>
</dbReference>
<accession>H8KYT4</accession>
<evidence type="ECO:0000256" key="3">
    <source>
        <dbReference type="ARBA" id="ARBA00022485"/>
    </source>
</evidence>
<dbReference type="STRING" id="767434.Fraau_1748"/>
<dbReference type="PROSITE" id="PS51318">
    <property type="entry name" value="TAT"/>
    <property type="match status" value="1"/>
</dbReference>
<evidence type="ECO:0000256" key="1">
    <source>
        <dbReference type="ARBA" id="ARBA00002137"/>
    </source>
</evidence>
<dbReference type="HOGENOM" id="CLU_147871_0_0_6"/>
<sequence length="109" mass="11121">MSDNTLLKSRRRFLGTAGGLGAAALGLTLLPAAGRSAELPHVTDADATAKALSYTADAAKTRNPAHKPGTDCSDCQFYSGAGGKGFGPCQMFPGKAVSAKGWCQAYAAR</sequence>
<keyword evidence="4 8" id="KW-0479">Metal-binding</keyword>
<evidence type="ECO:0000313" key="11">
    <source>
        <dbReference type="Proteomes" id="UP000005234"/>
    </source>
</evidence>
<evidence type="ECO:0000313" key="10">
    <source>
        <dbReference type="EMBL" id="AFC86155.1"/>
    </source>
</evidence>
<dbReference type="GO" id="GO:0019646">
    <property type="term" value="P:aerobic electron transport chain"/>
    <property type="evidence" value="ECO:0007669"/>
    <property type="project" value="InterPro"/>
</dbReference>
<keyword evidence="2 8" id="KW-0813">Transport</keyword>
<dbReference type="KEGG" id="fau:Fraau_1748"/>
<keyword evidence="6 8" id="KW-0408">Iron</keyword>
<protein>
    <recommendedName>
        <fullName evidence="8">High-potential iron-sulfur protein</fullName>
        <shortName evidence="8">HiPIP</shortName>
    </recommendedName>
</protein>
<comment type="subunit">
    <text evidence="8">Homodimer.</text>
</comment>
<dbReference type="EMBL" id="CP003350">
    <property type="protein sequence ID" value="AFC86155.1"/>
    <property type="molecule type" value="Genomic_DNA"/>
</dbReference>
<dbReference type="Pfam" id="PF01355">
    <property type="entry name" value="HIPIP"/>
    <property type="match status" value="1"/>
</dbReference>
<dbReference type="InterPro" id="IPR006311">
    <property type="entry name" value="TAT_signal"/>
</dbReference>
<proteinExistence type="inferred from homology"/>
<dbReference type="GO" id="GO:0046872">
    <property type="term" value="F:metal ion binding"/>
    <property type="evidence" value="ECO:0007669"/>
    <property type="project" value="UniProtKB-KW"/>
</dbReference>
<evidence type="ECO:0000256" key="8">
    <source>
        <dbReference type="RuleBase" id="RU000620"/>
    </source>
</evidence>
<dbReference type="Proteomes" id="UP000005234">
    <property type="component" value="Chromosome"/>
</dbReference>
<dbReference type="AlphaFoldDB" id="H8KYT4"/>